<feature type="compositionally biased region" description="Basic and acidic residues" evidence="1">
    <location>
        <begin position="1"/>
        <end position="13"/>
    </location>
</feature>
<keyword evidence="5" id="KW-1185">Reference proteome</keyword>
<keyword evidence="2" id="KW-1133">Transmembrane helix</keyword>
<name>A0A9X9WLI7_9PROT</name>
<keyword evidence="2" id="KW-0472">Membrane</keyword>
<dbReference type="Proteomes" id="UP000746741">
    <property type="component" value="Unassembled WGS sequence"/>
</dbReference>
<evidence type="ECO:0000313" key="4">
    <source>
        <dbReference type="EMBL" id="NKE17562.1"/>
    </source>
</evidence>
<dbReference type="RefSeq" id="WP_168041410.1">
    <property type="nucleotide sequence ID" value="NZ_JAAEDK010000046.1"/>
</dbReference>
<evidence type="ECO:0000256" key="2">
    <source>
        <dbReference type="SAM" id="Phobius"/>
    </source>
</evidence>
<proteinExistence type="predicted"/>
<reference evidence="3" key="1">
    <citation type="submission" date="2020-01" db="EMBL/GenBank/DDBJ databases">
        <authorList>
            <person name="Rat A."/>
        </authorList>
    </citation>
    <scope>NUCLEOTIDE SEQUENCE</scope>
    <source>
        <strain evidence="3">LMG 31161</strain>
    </source>
</reference>
<comment type="caution">
    <text evidence="3">The sequence shown here is derived from an EMBL/GenBank/DDBJ whole genome shotgun (WGS) entry which is preliminary data.</text>
</comment>
<protein>
    <submittedName>
        <fullName evidence="3">Uncharacterized protein</fullName>
    </submittedName>
</protein>
<evidence type="ECO:0000313" key="5">
    <source>
        <dbReference type="Proteomes" id="UP000746741"/>
    </source>
</evidence>
<gene>
    <name evidence="4" type="ORF">GWK15_11465</name>
    <name evidence="3" type="ORF">GXW75_18220</name>
</gene>
<evidence type="ECO:0000256" key="1">
    <source>
        <dbReference type="SAM" id="MobiDB-lite"/>
    </source>
</evidence>
<reference evidence="3" key="3">
    <citation type="journal article" date="2021" name="Syst. Appl. Microbiol.">
        <title>Roseomonas hellenica sp. nov., isolated from roots of wild-growing Alkanna tinctoria.</title>
        <authorList>
            <person name="Rat A."/>
            <person name="Naranjo H.D."/>
            <person name="Lebbe L."/>
            <person name="Cnockaert M."/>
            <person name="Krigas N."/>
            <person name="Grigoriadou K."/>
            <person name="Maloupa E."/>
            <person name="Willems A."/>
        </authorList>
    </citation>
    <scope>NUCLEOTIDE SEQUENCE</scope>
    <source>
        <strain evidence="3">LMG 31161</strain>
    </source>
</reference>
<organism evidence="3 6">
    <name type="scientific">Neoroseomonas oryzicola</name>
    <dbReference type="NCBI Taxonomy" id="535904"/>
    <lineage>
        <taxon>Bacteria</taxon>
        <taxon>Pseudomonadati</taxon>
        <taxon>Pseudomonadota</taxon>
        <taxon>Alphaproteobacteria</taxon>
        <taxon>Acetobacterales</taxon>
        <taxon>Acetobacteraceae</taxon>
        <taxon>Neoroseomonas</taxon>
    </lineage>
</organism>
<accession>A0A9X9WLI7</accession>
<dbReference type="EMBL" id="JAAVUP010000002">
    <property type="protein sequence ID" value="NKE17562.1"/>
    <property type="molecule type" value="Genomic_DNA"/>
</dbReference>
<feature type="transmembrane region" description="Helical" evidence="2">
    <location>
        <begin position="98"/>
        <end position="118"/>
    </location>
</feature>
<feature type="region of interest" description="Disordered" evidence="1">
    <location>
        <begin position="1"/>
        <end position="21"/>
    </location>
</feature>
<reference evidence="4 5" key="2">
    <citation type="submission" date="2020-02" db="EMBL/GenBank/DDBJ databases">
        <authorList>
            <person name="Sun Q."/>
            <person name="Inoue M."/>
        </authorList>
    </citation>
    <scope>NUCLEOTIDE SEQUENCE [LARGE SCALE GENOMIC DNA]</scope>
    <source>
        <strain evidence="4 5">KCTC 22478</strain>
    </source>
</reference>
<dbReference type="AlphaFoldDB" id="A0A9X9WLI7"/>
<dbReference type="Proteomes" id="UP001138708">
    <property type="component" value="Unassembled WGS sequence"/>
</dbReference>
<evidence type="ECO:0000313" key="3">
    <source>
        <dbReference type="EMBL" id="MBR0661197.1"/>
    </source>
</evidence>
<dbReference type="EMBL" id="JAAEDK010000046">
    <property type="protein sequence ID" value="MBR0661197.1"/>
    <property type="molecule type" value="Genomic_DNA"/>
</dbReference>
<evidence type="ECO:0000313" key="6">
    <source>
        <dbReference type="Proteomes" id="UP001138708"/>
    </source>
</evidence>
<keyword evidence="2" id="KW-0812">Transmembrane</keyword>
<sequence length="166" mass="17791">MEGTRGDKIRDQSAEPLFGNERPKSAAVITDRLMAEFTTDAAGGIRTTERRLRNIVAQAVELGAMQRAAAIAGANAQRTRQVETAWPSPRRREGLRRLYVAAACAWAVVLLVIVLEIATSNQSVTAGQAAGMWLLGFGVPALAVFAGYRAVAWIARGFQDGPADPK</sequence>
<feature type="transmembrane region" description="Helical" evidence="2">
    <location>
        <begin position="130"/>
        <end position="148"/>
    </location>
</feature>